<feature type="transmembrane region" description="Helical" evidence="5">
    <location>
        <begin position="6"/>
        <end position="26"/>
    </location>
</feature>
<dbReference type="KEGG" id="cfer:D4Z93_00675"/>
<feature type="transmembrane region" description="Helical" evidence="5">
    <location>
        <begin position="108"/>
        <end position="126"/>
    </location>
</feature>
<dbReference type="GO" id="GO:0005886">
    <property type="term" value="C:plasma membrane"/>
    <property type="evidence" value="ECO:0007669"/>
    <property type="project" value="UniProtKB-SubCell"/>
</dbReference>
<dbReference type="InterPro" id="IPR002781">
    <property type="entry name" value="TM_pro_TauE-like"/>
</dbReference>
<evidence type="ECO:0000256" key="1">
    <source>
        <dbReference type="ARBA" id="ARBA00004141"/>
    </source>
</evidence>
<feature type="transmembrane region" description="Helical" evidence="5">
    <location>
        <begin position="169"/>
        <end position="202"/>
    </location>
</feature>
<reference evidence="6 7" key="1">
    <citation type="journal article" date="2019" name="Int. J. Syst. Evol. Microbiol.">
        <title>Clostridium fermenticellae sp. nov., isolated from the mud in a fermentation cellar for the production of the Chinese liquor, baijiu.</title>
        <authorList>
            <person name="Xu P.X."/>
            <person name="Chai L.J."/>
            <person name="Qiu T."/>
            <person name="Zhang X.J."/>
            <person name="Lu Z.M."/>
            <person name="Xiao C."/>
            <person name="Wang S.T."/>
            <person name="Shen C.H."/>
            <person name="Shi J.S."/>
            <person name="Xu Z.H."/>
        </authorList>
    </citation>
    <scope>NUCLEOTIDE SEQUENCE [LARGE SCALE GENOMIC DNA]</scope>
    <source>
        <strain evidence="6 7">JN500901</strain>
    </source>
</reference>
<evidence type="ECO:0000313" key="6">
    <source>
        <dbReference type="EMBL" id="AYD39152.1"/>
    </source>
</evidence>
<keyword evidence="4 5" id="KW-0472">Membrane</keyword>
<feature type="transmembrane region" description="Helical" evidence="5">
    <location>
        <begin position="264"/>
        <end position="284"/>
    </location>
</feature>
<sequence length="299" mass="31935">MVKIVLFTILLVMVVCFAFIFFRDYIKTGKENKLEKSNFFALGAVGFLTNFFDTLGIGSFAPTTALLKFFKLSKDRTLPGTLNVSCTIPVVIEALIFITVIKVDPLTLFLMLAAGAVGSVIGADIVSKLDEKKIEVAMGAALVIVALVMLASQLKLMPSGGTQVGLTGWKLIVAIAGNFILGALMTLGIGLYAPCMALVFALGMSPRVAFPIMMGSCAFLMPVASVKFVRTGSYDRKASLAITIFGVVGVLIAAYIVKSLPLNILTWLVIVVIFYTAVTMFMSANKKRNAGSQGEKAES</sequence>
<feature type="transmembrane region" description="Helical" evidence="5">
    <location>
        <begin position="138"/>
        <end position="157"/>
    </location>
</feature>
<name>A0A386H0F5_9CLOT</name>
<feature type="transmembrane region" description="Helical" evidence="5">
    <location>
        <begin position="81"/>
        <end position="101"/>
    </location>
</feature>
<protein>
    <recommendedName>
        <fullName evidence="5">Probable membrane transporter protein</fullName>
    </recommendedName>
</protein>
<dbReference type="Proteomes" id="UP000266301">
    <property type="component" value="Chromosome"/>
</dbReference>
<gene>
    <name evidence="6" type="ORF">D4Z93_00675</name>
</gene>
<dbReference type="Pfam" id="PF01925">
    <property type="entry name" value="TauE"/>
    <property type="match status" value="2"/>
</dbReference>
<evidence type="ECO:0000256" key="3">
    <source>
        <dbReference type="ARBA" id="ARBA00022989"/>
    </source>
</evidence>
<dbReference type="AlphaFoldDB" id="A0A386H0F5"/>
<dbReference type="OrthoDB" id="357960at2"/>
<keyword evidence="7" id="KW-1185">Reference proteome</keyword>
<evidence type="ECO:0000256" key="5">
    <source>
        <dbReference type="RuleBase" id="RU363041"/>
    </source>
</evidence>
<organism evidence="6 7">
    <name type="scientific">Clostridium fermenticellae</name>
    <dbReference type="NCBI Taxonomy" id="2068654"/>
    <lineage>
        <taxon>Bacteria</taxon>
        <taxon>Bacillati</taxon>
        <taxon>Bacillota</taxon>
        <taxon>Clostridia</taxon>
        <taxon>Eubacteriales</taxon>
        <taxon>Clostridiaceae</taxon>
        <taxon>Clostridium</taxon>
    </lineage>
</organism>
<dbReference type="PANTHER" id="PTHR43483">
    <property type="entry name" value="MEMBRANE TRANSPORTER PROTEIN HI_0806-RELATED"/>
    <property type="match status" value="1"/>
</dbReference>
<feature type="transmembrane region" description="Helical" evidence="5">
    <location>
        <begin position="238"/>
        <end position="258"/>
    </location>
</feature>
<feature type="transmembrane region" description="Helical" evidence="5">
    <location>
        <begin position="208"/>
        <end position="226"/>
    </location>
</feature>
<feature type="transmembrane region" description="Helical" evidence="5">
    <location>
        <begin position="38"/>
        <end position="61"/>
    </location>
</feature>
<evidence type="ECO:0000313" key="7">
    <source>
        <dbReference type="Proteomes" id="UP000266301"/>
    </source>
</evidence>
<keyword evidence="2 5" id="KW-0812">Transmembrane</keyword>
<evidence type="ECO:0000256" key="2">
    <source>
        <dbReference type="ARBA" id="ARBA00022692"/>
    </source>
</evidence>
<dbReference type="RefSeq" id="WP_119969863.1">
    <property type="nucleotide sequence ID" value="NZ_CP032416.1"/>
</dbReference>
<keyword evidence="5" id="KW-1003">Cell membrane</keyword>
<dbReference type="PANTHER" id="PTHR43483:SF3">
    <property type="entry name" value="MEMBRANE TRANSPORTER PROTEIN HI_0806-RELATED"/>
    <property type="match status" value="1"/>
</dbReference>
<dbReference type="EMBL" id="CP032416">
    <property type="protein sequence ID" value="AYD39152.1"/>
    <property type="molecule type" value="Genomic_DNA"/>
</dbReference>
<proteinExistence type="inferred from homology"/>
<evidence type="ECO:0000256" key="4">
    <source>
        <dbReference type="ARBA" id="ARBA00023136"/>
    </source>
</evidence>
<accession>A0A386H0F5</accession>
<comment type="subcellular location">
    <subcellularLocation>
        <location evidence="5">Cell membrane</location>
        <topology evidence="5">Multi-pass membrane protein</topology>
    </subcellularLocation>
    <subcellularLocation>
        <location evidence="1">Membrane</location>
        <topology evidence="1">Multi-pass membrane protein</topology>
    </subcellularLocation>
</comment>
<keyword evidence="3 5" id="KW-1133">Transmembrane helix</keyword>
<comment type="similarity">
    <text evidence="5">Belongs to the 4-toluene sulfonate uptake permease (TSUP) (TC 2.A.102) family.</text>
</comment>